<evidence type="ECO:0000256" key="1">
    <source>
        <dbReference type="SAM" id="MobiDB-lite"/>
    </source>
</evidence>
<feature type="chain" id="PRO_5030709964" evidence="2">
    <location>
        <begin position="20"/>
        <end position="1286"/>
    </location>
</feature>
<gene>
    <name evidence="3" type="ORF">AMON00008_LOCUS48614</name>
</gene>
<keyword evidence="2" id="KW-0732">Signal</keyword>
<evidence type="ECO:0000313" key="3">
    <source>
        <dbReference type="EMBL" id="CAE4642185.1"/>
    </source>
</evidence>
<evidence type="ECO:0000256" key="2">
    <source>
        <dbReference type="SAM" id="SignalP"/>
    </source>
</evidence>
<accession>A0A7S4VFF8</accession>
<proteinExistence type="predicted"/>
<reference evidence="3" key="1">
    <citation type="submission" date="2021-01" db="EMBL/GenBank/DDBJ databases">
        <authorList>
            <person name="Corre E."/>
            <person name="Pelletier E."/>
            <person name="Niang G."/>
            <person name="Scheremetjew M."/>
            <person name="Finn R."/>
            <person name="Kale V."/>
            <person name="Holt S."/>
            <person name="Cochrane G."/>
            <person name="Meng A."/>
            <person name="Brown T."/>
            <person name="Cohen L."/>
        </authorList>
    </citation>
    <scope>NUCLEOTIDE SEQUENCE</scope>
    <source>
        <strain evidence="3">CCMP3105</strain>
    </source>
</reference>
<name>A0A7S4VFF8_9DINO</name>
<dbReference type="EMBL" id="HBNR01068657">
    <property type="protein sequence ID" value="CAE4642185.1"/>
    <property type="molecule type" value="Transcribed_RNA"/>
</dbReference>
<protein>
    <submittedName>
        <fullName evidence="3">Uncharacterized protein</fullName>
    </submittedName>
</protein>
<feature type="region of interest" description="Disordered" evidence="1">
    <location>
        <begin position="33"/>
        <end position="62"/>
    </location>
</feature>
<organism evidence="3">
    <name type="scientific">Alexandrium monilatum</name>
    <dbReference type="NCBI Taxonomy" id="311494"/>
    <lineage>
        <taxon>Eukaryota</taxon>
        <taxon>Sar</taxon>
        <taxon>Alveolata</taxon>
        <taxon>Dinophyceae</taxon>
        <taxon>Gonyaulacales</taxon>
        <taxon>Pyrocystaceae</taxon>
        <taxon>Alexandrium</taxon>
    </lineage>
</organism>
<feature type="signal peptide" evidence="2">
    <location>
        <begin position="1"/>
        <end position="19"/>
    </location>
</feature>
<sequence>MAALWAAAVAQALLPVAVGVCLDLLELPRGDCDRSGDPPLGDPSASPAVDDSGKPAPAHQGSDRCSLCLPEITIVTLGQQGIPSGGDEHTVETHMRVLTEELESWMAQARDFLSFGAAFTREFRELWERISEASLADACPEAVVLARLLWAVFWTLAARWVGFGTAWAQAPAELAEAQLSMPPELGGAWSPRLQAAATAAGAVLELPEQEWRGALEALTAGHAGTAWALPFRIPLGRSRRHARLQPPAPGAAVPQDLRLRALAEMYAALVPLALEAWPGGASLAELVASGNWTEDTPSGSPYVYAGVESDAAWIRLTFEITEVLLQSGWEGCYLSELAGRIVAGWGPGRLECVLSAEGGSASARVHRYIVQEDGRREAATEPQPKSDGGVAPFGRWGRSLPSELILPWIKCSAWGQEFRCPARGLELLQGWGEPSWEAEAPPPALRASGSRAQAALAHWLDRQAADGEANSLCFSERRLRSGLTSAKCCGSSQPPPDCWDEVLQPAHCCRPRQHRCASLLAFSFDTRAVPEAAAAQADASEPAHRRTLHCRSDDLFREYFDEVRLTVLGGGQPQNGITGSASEAFVIAAGNLTWEACPDAAWLAKLALLQRTCEGLLRQPLGVDAADQQRAAVRQQLEADLVSIEADAGSGELTPLPGRVWRLLFEGVCGKVLEADSQAAQDEGASQPDYRWPSPLLAGRPLREHGLPCALEPHGLLVGNDFSGWGAVEEAAGGGFVDLSHPMPTDGRLTDFQFSASVLAAGAVVEIIVLRLEHAGADGPVFRLQDMVTRHRLDTGVQSTDGVPAAELLVWRGDYLCFIVRRAELHFRAGCSDCLVAELGAGSIDLTKQLPRSYAWRATLLPMRCSLAAWWRPSAGTEAPSLPLRKGPLPAASRASCAPGASAFGRVCSFRDLCYDVAESAVVFFGEPPAQDISAGLSPLQDGRSVWKPAMRGAAVAGSSVWVDVPAYLAMRHTPQKSVHHAVEAVLGVYALALAAEDGAGVPHGRRVLFFLDDCSPVLRGDSVEHCVHHTPQPLACLRELSASCETFSRQFWPLLSDWPALEASQVAASLAGLGEGGGAPRYLCFRSLHAGASAWRRPLAPGGGWPADPSFAPAMRLFRWHAVARLGVAAQGPGAEEDAGGGTLAAALKQEPRSVRNHEELLGWLREVAEDRALRFAGVPSEGSLKEQVALLASAVLLVASSSASHVAGLFLPAGAALLVLPACAAGHPEPGKVDCSASQFWACCGTRWAEYPVRWEDAAHNAGHDFEYDVRREVLEQLLRQLLE</sequence>